<dbReference type="Gene3D" id="3.10.180.10">
    <property type="entry name" value="2,3-Dihydroxybiphenyl 1,2-Dioxygenase, domain 1"/>
    <property type="match status" value="1"/>
</dbReference>
<accession>A0ABP3A4P0</accession>
<feature type="region of interest" description="Disordered" evidence="1">
    <location>
        <begin position="156"/>
        <end position="190"/>
    </location>
</feature>
<proteinExistence type="predicted"/>
<keyword evidence="4" id="KW-1185">Reference proteome</keyword>
<dbReference type="InterPro" id="IPR029068">
    <property type="entry name" value="Glyas_Bleomycin-R_OHBP_Dase"/>
</dbReference>
<dbReference type="InterPro" id="IPR037523">
    <property type="entry name" value="VOC_core"/>
</dbReference>
<dbReference type="PANTHER" id="PTHR33993">
    <property type="entry name" value="GLYOXALASE-RELATED"/>
    <property type="match status" value="1"/>
</dbReference>
<evidence type="ECO:0000259" key="2">
    <source>
        <dbReference type="PROSITE" id="PS51819"/>
    </source>
</evidence>
<gene>
    <name evidence="3" type="ORF">I551_7202</name>
</gene>
<feature type="domain" description="VOC" evidence="2">
    <location>
        <begin position="11"/>
        <end position="125"/>
    </location>
</feature>
<protein>
    <submittedName>
        <fullName evidence="3">Glyoxalase-like domain protein</fullName>
    </submittedName>
</protein>
<reference evidence="3 4" key="1">
    <citation type="submission" date="2014-01" db="EMBL/GenBank/DDBJ databases">
        <authorList>
            <person name="Dobos K."/>
            <person name="Lenaerts A."/>
            <person name="Ordway D."/>
            <person name="DeGroote M.A."/>
            <person name="Parker T."/>
            <person name="Sizemore C."/>
            <person name="Tallon L.J."/>
            <person name="Sadzewicz L.K."/>
            <person name="Sengamalay N."/>
            <person name="Fraser C.M."/>
            <person name="Hine E."/>
            <person name="Shefchek K.A."/>
            <person name="Das S.P."/>
            <person name="Tettelin H."/>
        </authorList>
    </citation>
    <scope>NUCLEOTIDE SEQUENCE [LARGE SCALE GENOMIC DNA]</scope>
    <source>
        <strain evidence="3 4">Harvey</strain>
    </source>
</reference>
<dbReference type="Pfam" id="PF00903">
    <property type="entry name" value="Glyoxalase"/>
    <property type="match status" value="1"/>
</dbReference>
<dbReference type="InterPro" id="IPR004360">
    <property type="entry name" value="Glyas_Fos-R_dOase_dom"/>
</dbReference>
<dbReference type="InterPro" id="IPR052164">
    <property type="entry name" value="Anthracycline_SecMetBiosynth"/>
</dbReference>
<dbReference type="PANTHER" id="PTHR33993:SF10">
    <property type="entry name" value="CONSERVED PROTEIN"/>
    <property type="match status" value="1"/>
</dbReference>
<organism evidence="3 4">
    <name type="scientific">Mycobacterium ulcerans str. Harvey</name>
    <dbReference type="NCBI Taxonomy" id="1299332"/>
    <lineage>
        <taxon>Bacteria</taxon>
        <taxon>Bacillati</taxon>
        <taxon>Actinomycetota</taxon>
        <taxon>Actinomycetes</taxon>
        <taxon>Mycobacteriales</taxon>
        <taxon>Mycobacteriaceae</taxon>
        <taxon>Mycobacterium</taxon>
        <taxon>Mycobacterium ulcerans group</taxon>
    </lineage>
</organism>
<dbReference type="SUPFAM" id="SSF54593">
    <property type="entry name" value="Glyoxalase/Bleomycin resistance protein/Dihydroxybiphenyl dioxygenase"/>
    <property type="match status" value="1"/>
</dbReference>
<sequence>MPIRNAAPLGAPCWIDLTTSDIDRAQDFYGTVFGWTFESAGPEYGGYVNAARNGHPVAGLMANNPEWQAPDNWTTYFHTADITAAAAAVTAAGGSRCVDPMEIPAKGFMCMATDPAGAFFGLWQPLGHRGFEIIGEAGAAVWHQLTTRDYHPRSAFTADFSGGKPNKSVTPTNSATPPRPSTVNSSSGSWTAPGCCARGCHRSGVSSSVPRMSIKRCR</sequence>
<feature type="compositionally biased region" description="Polar residues" evidence="1">
    <location>
        <begin position="167"/>
        <end position="190"/>
    </location>
</feature>
<name>A0ABP3A4P0_MYCUL</name>
<comment type="caution">
    <text evidence="3">The sequence shown here is derived from an EMBL/GenBank/DDBJ whole genome shotgun (WGS) entry which is preliminary data.</text>
</comment>
<dbReference type="CDD" id="cd07247">
    <property type="entry name" value="SgaA_N_like"/>
    <property type="match status" value="1"/>
</dbReference>
<evidence type="ECO:0000313" key="4">
    <source>
        <dbReference type="Proteomes" id="UP000020681"/>
    </source>
</evidence>
<evidence type="ECO:0000313" key="3">
    <source>
        <dbReference type="EMBL" id="EUA86428.1"/>
    </source>
</evidence>
<dbReference type="PROSITE" id="PS51819">
    <property type="entry name" value="VOC"/>
    <property type="match status" value="1"/>
</dbReference>
<dbReference type="Proteomes" id="UP000020681">
    <property type="component" value="Unassembled WGS sequence"/>
</dbReference>
<dbReference type="EMBL" id="JAOL01000175">
    <property type="protein sequence ID" value="EUA86428.1"/>
    <property type="molecule type" value="Genomic_DNA"/>
</dbReference>
<evidence type="ECO:0000256" key="1">
    <source>
        <dbReference type="SAM" id="MobiDB-lite"/>
    </source>
</evidence>